<dbReference type="GeneID" id="69030965"/>
<evidence type="ECO:0000313" key="2">
    <source>
        <dbReference type="Proteomes" id="UP000002039"/>
    </source>
</evidence>
<reference evidence="2" key="1">
    <citation type="journal article" date="2015" name="PLoS Genet.">
        <title>The dynamic genome and transcriptome of the human fungal pathogen Blastomyces and close relative Emmonsia.</title>
        <authorList>
            <person name="Munoz J.F."/>
            <person name="Gauthier G.M."/>
            <person name="Desjardins C.A."/>
            <person name="Gallo J.E."/>
            <person name="Holder J."/>
            <person name="Sullivan T.D."/>
            <person name="Marty A.J."/>
            <person name="Carmen J.C."/>
            <person name="Chen Z."/>
            <person name="Ding L."/>
            <person name="Gujja S."/>
            <person name="Magrini V."/>
            <person name="Misas E."/>
            <person name="Mitreva M."/>
            <person name="Priest M."/>
            <person name="Saif S."/>
            <person name="Whiston E.A."/>
            <person name="Young S."/>
            <person name="Zeng Q."/>
            <person name="Goldman W.E."/>
            <person name="Mardis E.R."/>
            <person name="Taylor J.W."/>
            <person name="McEwen J.G."/>
            <person name="Clay O.K."/>
            <person name="Klein B.S."/>
            <person name="Cuomo C.A."/>
        </authorList>
    </citation>
    <scope>NUCLEOTIDE SEQUENCE [LARGE SCALE GENOMIC DNA]</scope>
    <source>
        <strain evidence="2">ER-3 / ATCC MYA-2586</strain>
    </source>
</reference>
<evidence type="ECO:0000313" key="1">
    <source>
        <dbReference type="EMBL" id="EEQ83426.2"/>
    </source>
</evidence>
<gene>
    <name evidence="1" type="ORF">BDCG_16073</name>
</gene>
<sequence length="120" mass="13299">MVYQGRVTTYNFRKRDSYYTYSSRLVGLKFEVANGPEPPILDSDLSRAIYDADIYAPEPDSQGGFLPSLFVSGQPPNLVLEVHGTSVSKSRRPVVAVNEWDHGNGLSEVLSSLVRYPSMA</sequence>
<organism evidence="1 2">
    <name type="scientific">Ajellomyces dermatitidis (strain ER-3 / ATCC MYA-2586)</name>
    <name type="common">Blastomyces dermatitidis</name>
    <dbReference type="NCBI Taxonomy" id="559297"/>
    <lineage>
        <taxon>Eukaryota</taxon>
        <taxon>Fungi</taxon>
        <taxon>Dikarya</taxon>
        <taxon>Ascomycota</taxon>
        <taxon>Pezizomycotina</taxon>
        <taxon>Eurotiomycetes</taxon>
        <taxon>Eurotiomycetidae</taxon>
        <taxon>Onygenales</taxon>
        <taxon>Ajellomycetaceae</taxon>
        <taxon>Blastomyces</taxon>
    </lineage>
</organism>
<protein>
    <submittedName>
        <fullName evidence="1">Uncharacterized protein</fullName>
    </submittedName>
</protein>
<proteinExistence type="predicted"/>
<dbReference type="Proteomes" id="UP000002039">
    <property type="component" value="Unassembled WGS sequence"/>
</dbReference>
<dbReference type="EMBL" id="EQ999973">
    <property type="protein sequence ID" value="EEQ83426.2"/>
    <property type="molecule type" value="Genomic_DNA"/>
</dbReference>
<keyword evidence="2" id="KW-1185">Reference proteome</keyword>
<accession>A0ABP2EJZ7</accession>
<name>A0ABP2EJZ7_AJEDR</name>
<dbReference type="RefSeq" id="XP_045271622.1">
    <property type="nucleotide sequence ID" value="XM_045425348.1"/>
</dbReference>